<dbReference type="Pfam" id="PF03279">
    <property type="entry name" value="Lip_A_acyltrans"/>
    <property type="match status" value="1"/>
</dbReference>
<dbReference type="GO" id="GO:0009247">
    <property type="term" value="P:glycolipid biosynthetic process"/>
    <property type="evidence" value="ECO:0007669"/>
    <property type="project" value="UniProtKB-ARBA"/>
</dbReference>
<keyword evidence="3" id="KW-0997">Cell inner membrane</keyword>
<keyword evidence="8" id="KW-1185">Reference proteome</keyword>
<evidence type="ECO:0000256" key="2">
    <source>
        <dbReference type="ARBA" id="ARBA00022475"/>
    </source>
</evidence>
<dbReference type="GO" id="GO:0016746">
    <property type="term" value="F:acyltransferase activity"/>
    <property type="evidence" value="ECO:0007669"/>
    <property type="project" value="UniProtKB-KW"/>
</dbReference>
<keyword evidence="4" id="KW-0808">Transferase</keyword>
<dbReference type="CDD" id="cd07984">
    <property type="entry name" value="LPLAT_LABLAT-like"/>
    <property type="match status" value="1"/>
</dbReference>
<evidence type="ECO:0000256" key="6">
    <source>
        <dbReference type="ARBA" id="ARBA00023315"/>
    </source>
</evidence>
<accession>A0AAW9RPS7</accession>
<proteinExistence type="predicted"/>
<dbReference type="PANTHER" id="PTHR30606:SF10">
    <property type="entry name" value="PHOSPHATIDYLINOSITOL MANNOSIDE ACYLTRANSFERASE"/>
    <property type="match status" value="1"/>
</dbReference>
<evidence type="ECO:0000313" key="7">
    <source>
        <dbReference type="EMBL" id="MEJ8569561.1"/>
    </source>
</evidence>
<comment type="subcellular location">
    <subcellularLocation>
        <location evidence="1">Cell inner membrane</location>
    </subcellularLocation>
</comment>
<evidence type="ECO:0000256" key="5">
    <source>
        <dbReference type="ARBA" id="ARBA00023136"/>
    </source>
</evidence>
<reference evidence="7 8" key="1">
    <citation type="submission" date="2024-02" db="EMBL/GenBank/DDBJ databases">
        <title>A novel Wenzhouxiangellaceae bacterium, isolated from coastal sediments.</title>
        <authorList>
            <person name="Du Z.-J."/>
            <person name="Ye Y.-Q."/>
            <person name="Zhang X.-Y."/>
        </authorList>
    </citation>
    <scope>NUCLEOTIDE SEQUENCE [LARGE SCALE GENOMIC DNA]</scope>
    <source>
        <strain evidence="7 8">CH-27</strain>
    </source>
</reference>
<dbReference type="EMBL" id="JAZHOG010000015">
    <property type="protein sequence ID" value="MEJ8569561.1"/>
    <property type="molecule type" value="Genomic_DNA"/>
</dbReference>
<keyword evidence="6 7" id="KW-0012">Acyltransferase</keyword>
<dbReference type="PIRSF" id="PIRSF026649">
    <property type="entry name" value="MsbB"/>
    <property type="match status" value="1"/>
</dbReference>
<evidence type="ECO:0000256" key="4">
    <source>
        <dbReference type="ARBA" id="ARBA00022679"/>
    </source>
</evidence>
<keyword evidence="5" id="KW-0472">Membrane</keyword>
<comment type="caution">
    <text evidence="7">The sequence shown here is derived from an EMBL/GenBank/DDBJ whole genome shotgun (WGS) entry which is preliminary data.</text>
</comment>
<evidence type="ECO:0000256" key="3">
    <source>
        <dbReference type="ARBA" id="ARBA00022519"/>
    </source>
</evidence>
<dbReference type="PANTHER" id="PTHR30606">
    <property type="entry name" value="LIPID A BIOSYNTHESIS LAUROYL ACYLTRANSFERASE"/>
    <property type="match status" value="1"/>
</dbReference>
<organism evidence="7 8">
    <name type="scientific">Elongatibacter sediminis</name>
    <dbReference type="NCBI Taxonomy" id="3119006"/>
    <lineage>
        <taxon>Bacteria</taxon>
        <taxon>Pseudomonadati</taxon>
        <taxon>Pseudomonadota</taxon>
        <taxon>Gammaproteobacteria</taxon>
        <taxon>Chromatiales</taxon>
        <taxon>Wenzhouxiangellaceae</taxon>
        <taxon>Elongatibacter</taxon>
    </lineage>
</organism>
<evidence type="ECO:0000313" key="8">
    <source>
        <dbReference type="Proteomes" id="UP001359886"/>
    </source>
</evidence>
<dbReference type="Proteomes" id="UP001359886">
    <property type="component" value="Unassembled WGS sequence"/>
</dbReference>
<sequence>MIRLARALLWLLSLLPAAGPSWLARVLRRPWQAASPGKRAVAETNLRRCYPDMDPATLRRYVDDSFRHYVCTVLETGRNWYWPVRRLEQLCEEVVGEEQLREGLNGDRGLVVLAPHFGAWEYLGMYLQQFSHIAILYKKPTHEGLARALLERRRRGGALLLAADPSGLRRLYTHVRAGKGAGVLPDQEPSAGQGRFAPFFGVPALTGVLAPRLLQKTGARAIFTACERRPGGRYRIHVIEPDEEIYSSDLDQALAAVNRGVEQCIAVDPAQYLWSYKRFRSRPEGQPSFYD</sequence>
<dbReference type="GO" id="GO:0005886">
    <property type="term" value="C:plasma membrane"/>
    <property type="evidence" value="ECO:0007669"/>
    <property type="project" value="UniProtKB-SubCell"/>
</dbReference>
<dbReference type="RefSeq" id="WP_354696883.1">
    <property type="nucleotide sequence ID" value="NZ_JAZHOG010000015.1"/>
</dbReference>
<keyword evidence="2" id="KW-1003">Cell membrane</keyword>
<dbReference type="InterPro" id="IPR004960">
    <property type="entry name" value="LipA_acyltrans"/>
</dbReference>
<protein>
    <submittedName>
        <fullName evidence="7">Lysophospholipid acyltransferase family protein</fullName>
    </submittedName>
</protein>
<evidence type="ECO:0000256" key="1">
    <source>
        <dbReference type="ARBA" id="ARBA00004533"/>
    </source>
</evidence>
<name>A0AAW9RPS7_9GAMM</name>
<gene>
    <name evidence="7" type="ORF">V3330_18180</name>
</gene>
<dbReference type="AlphaFoldDB" id="A0AAW9RPS7"/>